<dbReference type="InterPro" id="IPR013694">
    <property type="entry name" value="VIT"/>
</dbReference>
<organism evidence="2 3">
    <name type="scientific">Sclerotinia borealis (strain F-4128)</name>
    <dbReference type="NCBI Taxonomy" id="1432307"/>
    <lineage>
        <taxon>Eukaryota</taxon>
        <taxon>Fungi</taxon>
        <taxon>Dikarya</taxon>
        <taxon>Ascomycota</taxon>
        <taxon>Pezizomycotina</taxon>
        <taxon>Leotiomycetes</taxon>
        <taxon>Helotiales</taxon>
        <taxon>Sclerotiniaceae</taxon>
        <taxon>Sclerotinia</taxon>
    </lineage>
</organism>
<evidence type="ECO:0000259" key="1">
    <source>
        <dbReference type="PROSITE" id="PS51468"/>
    </source>
</evidence>
<dbReference type="HOGENOM" id="CLU_2172541_0_0_1"/>
<protein>
    <submittedName>
        <fullName evidence="2">von Willebrand domain containing protein</fullName>
    </submittedName>
</protein>
<keyword evidence="3" id="KW-1185">Reference proteome</keyword>
<dbReference type="AlphaFoldDB" id="W9CBM8"/>
<dbReference type="OrthoDB" id="3535903at2759"/>
<dbReference type="PANTHER" id="PTHR45737:SF6">
    <property type="entry name" value="VON WILLEBRAND FACTOR A DOMAIN-CONTAINING PROTEIN 5A"/>
    <property type="match status" value="1"/>
</dbReference>
<gene>
    <name evidence="2" type="ORF">SBOR_6351</name>
</gene>
<reference evidence="2 3" key="1">
    <citation type="journal article" date="2014" name="Genome Announc.">
        <title>Draft genome sequence of Sclerotinia borealis, a psychrophilic plant pathogenic fungus.</title>
        <authorList>
            <person name="Mardanov A.V."/>
            <person name="Beletsky A.V."/>
            <person name="Kadnikov V.V."/>
            <person name="Ignatov A.N."/>
            <person name="Ravin N.V."/>
        </authorList>
    </citation>
    <scope>NUCLEOTIDE SEQUENCE [LARGE SCALE GENOMIC DNA]</scope>
    <source>
        <strain evidence="3">F-4157</strain>
    </source>
</reference>
<dbReference type="PANTHER" id="PTHR45737">
    <property type="entry name" value="VON WILLEBRAND FACTOR A DOMAIN-CONTAINING PROTEIN 5A"/>
    <property type="match status" value="1"/>
</dbReference>
<dbReference type="EMBL" id="AYSA01000333">
    <property type="protein sequence ID" value="ESZ93251.1"/>
    <property type="molecule type" value="Genomic_DNA"/>
</dbReference>
<proteinExistence type="predicted"/>
<comment type="caution">
    <text evidence="2">The sequence shown here is derived from an EMBL/GenBank/DDBJ whole genome shotgun (WGS) entry which is preliminary data.</text>
</comment>
<evidence type="ECO:0000313" key="2">
    <source>
        <dbReference type="EMBL" id="ESZ93251.1"/>
    </source>
</evidence>
<dbReference type="Proteomes" id="UP000019487">
    <property type="component" value="Unassembled WGS sequence"/>
</dbReference>
<accession>W9CBM8</accession>
<sequence>MAKRLLGVVYENTVAKKIYEDAKNRGQTAGLLEQHTQASDVFSTSLGNIPARQKVVVEVEYVGELKMEGGNVVKLIIPNKVAPRYGMPGPVSTDLDMTTNGGMKITQLMS</sequence>
<evidence type="ECO:0000313" key="3">
    <source>
        <dbReference type="Proteomes" id="UP000019487"/>
    </source>
</evidence>
<name>W9CBM8_SCLBF</name>
<dbReference type="STRING" id="1432307.W9CBM8"/>
<dbReference type="Pfam" id="PF08487">
    <property type="entry name" value="VIT"/>
    <property type="match status" value="1"/>
</dbReference>
<feature type="domain" description="VIT" evidence="1">
    <location>
        <begin position="1"/>
        <end position="63"/>
    </location>
</feature>
<dbReference type="PROSITE" id="PS51468">
    <property type="entry name" value="VIT"/>
    <property type="match status" value="1"/>
</dbReference>